<evidence type="ECO:0000313" key="3">
    <source>
        <dbReference type="Proteomes" id="UP000298663"/>
    </source>
</evidence>
<organism evidence="2 3">
    <name type="scientific">Steinernema carpocapsae</name>
    <name type="common">Entomopathogenic nematode</name>
    <dbReference type="NCBI Taxonomy" id="34508"/>
    <lineage>
        <taxon>Eukaryota</taxon>
        <taxon>Metazoa</taxon>
        <taxon>Ecdysozoa</taxon>
        <taxon>Nematoda</taxon>
        <taxon>Chromadorea</taxon>
        <taxon>Rhabditida</taxon>
        <taxon>Tylenchina</taxon>
        <taxon>Panagrolaimomorpha</taxon>
        <taxon>Strongyloidoidea</taxon>
        <taxon>Steinernematidae</taxon>
        <taxon>Steinernema</taxon>
    </lineage>
</organism>
<sequence length="87" mass="10387">MTEIRIFHINLIRWSFFRLAQLKFIVVYSLFAKKWFLVKRFFRTSRKKIDTIGIVGVSTVVTSITAYCFIVMFESVELVNCHHFGYK</sequence>
<evidence type="ECO:0000313" key="2">
    <source>
        <dbReference type="EMBL" id="TKR61682.1"/>
    </source>
</evidence>
<keyword evidence="1" id="KW-0812">Transmembrane</keyword>
<dbReference type="Proteomes" id="UP000298663">
    <property type="component" value="Unassembled WGS sequence"/>
</dbReference>
<reference evidence="2 3" key="1">
    <citation type="journal article" date="2015" name="Genome Biol.">
        <title>Comparative genomics of Steinernema reveals deeply conserved gene regulatory networks.</title>
        <authorList>
            <person name="Dillman A.R."/>
            <person name="Macchietto M."/>
            <person name="Porter C.F."/>
            <person name="Rogers A."/>
            <person name="Williams B."/>
            <person name="Antoshechkin I."/>
            <person name="Lee M.M."/>
            <person name="Goodwin Z."/>
            <person name="Lu X."/>
            <person name="Lewis E.E."/>
            <person name="Goodrich-Blair H."/>
            <person name="Stock S.P."/>
            <person name="Adams B.J."/>
            <person name="Sternberg P.W."/>
            <person name="Mortazavi A."/>
        </authorList>
    </citation>
    <scope>NUCLEOTIDE SEQUENCE [LARGE SCALE GENOMIC DNA]</scope>
    <source>
        <strain evidence="2 3">ALL</strain>
    </source>
</reference>
<proteinExistence type="predicted"/>
<gene>
    <name evidence="2" type="ORF">L596_028762</name>
</gene>
<feature type="transmembrane region" description="Helical" evidence="1">
    <location>
        <begin position="12"/>
        <end position="31"/>
    </location>
</feature>
<name>A0A4U5LZF4_STECR</name>
<reference evidence="2 3" key="2">
    <citation type="journal article" date="2019" name="G3 (Bethesda)">
        <title>Hybrid Assembly of the Genome of the Entomopathogenic Nematode Steinernema carpocapsae Identifies the X-Chromosome.</title>
        <authorList>
            <person name="Serra L."/>
            <person name="Macchietto M."/>
            <person name="Macias-Munoz A."/>
            <person name="McGill C.J."/>
            <person name="Rodriguez I.M."/>
            <person name="Rodriguez B."/>
            <person name="Murad R."/>
            <person name="Mortazavi A."/>
        </authorList>
    </citation>
    <scope>NUCLEOTIDE SEQUENCE [LARGE SCALE GENOMIC DNA]</scope>
    <source>
        <strain evidence="2 3">ALL</strain>
    </source>
</reference>
<protein>
    <submittedName>
        <fullName evidence="2">Uncharacterized protein</fullName>
    </submittedName>
</protein>
<comment type="caution">
    <text evidence="2">The sequence shown here is derived from an EMBL/GenBank/DDBJ whole genome shotgun (WGS) entry which is preliminary data.</text>
</comment>
<keyword evidence="3" id="KW-1185">Reference proteome</keyword>
<evidence type="ECO:0000256" key="1">
    <source>
        <dbReference type="SAM" id="Phobius"/>
    </source>
</evidence>
<keyword evidence="1" id="KW-0472">Membrane</keyword>
<dbReference type="EMBL" id="AZBU02000011">
    <property type="protein sequence ID" value="TKR61682.1"/>
    <property type="molecule type" value="Genomic_DNA"/>
</dbReference>
<feature type="transmembrane region" description="Helical" evidence="1">
    <location>
        <begin position="52"/>
        <end position="73"/>
    </location>
</feature>
<accession>A0A4U5LZF4</accession>
<dbReference type="AlphaFoldDB" id="A0A4U5LZF4"/>
<keyword evidence="1" id="KW-1133">Transmembrane helix</keyword>